<gene>
    <name evidence="9" type="primary">LOC129342935</name>
</gene>
<dbReference type="InterPro" id="IPR036773">
    <property type="entry name" value="TB_dom_sf"/>
</dbReference>
<dbReference type="SUPFAM" id="SSF57567">
    <property type="entry name" value="Serine protease inhibitors"/>
    <property type="match status" value="3"/>
</dbReference>
<dbReference type="SMART" id="SM00216">
    <property type="entry name" value="VWD"/>
    <property type="match status" value="4"/>
</dbReference>
<dbReference type="Gene3D" id="3.90.290.10">
    <property type="entry name" value="TGF-beta binding (TB) domain"/>
    <property type="match status" value="17"/>
</dbReference>
<keyword evidence="8" id="KW-1185">Reference proteome</keyword>
<sequence length="2669" mass="290228">MAVKLCQEKMIQQEFICICCVIFEEGWDNDEVKIGHNPPAALSPLSLQSSLCSGMSCEKGNVCVIRHEQPQCIPESQTCNTFQCPAGTGCEIVQGIPRCIPYAQSCNRIRCQEGMVCELLDGVPRCVAAPLTCADIRCQESTICVIANNVPQCIPVPLSCQNVRCHPGTACNFVNGWPQCVPIQPSCDKVQCKDGTVCEVIQGQPKCVPAPASCDVVLCERGTMCEIVRGHPKCVPGPPSCRDIKCEVGTACKTVDSFPKCLPVPISCDQIHCKLGTMCELVDSVPTCISILPSCNRVECNPGNVCEMIDGWPNCVPAIPMPSCDGSQCKLGTICEMFDGWPRCVPLPQSCDKVNCKVGTACHIVDAWPKCVPILPSCDKFHCKPETTCKIIDGWPKCVPIPPSCDRYRCKEGTVCRIVDDWPKCIPIPVSCDNVRCKEGTTCQVVDNWPKCVSTPPSCDKYQCKTGTVCKMVDSWPKCVPIPPSCDKYQCNVGTACQVVDGLPRCVSLPQSCANYHCSVGTICQVVDGFPRCVSTPQSCANHHCSLGTVCQVVDGFPRCVSTPQSCANHHCSVGTICQVVDGLPRCVSTPQSCANHHCSGGTICQVVDGFPKCVPMPQSCANHHCSLGTVCQVVDGFPRCVSTPQSCTNYHCSVGTICQVVDGLPRCVSTPQSCTNYHCSVGTICQVVDGLPRCVSIPQSCANHHCSLGTICQVVDGFPRCVPMPQSCANHHCSLGTVCQVVDGFPKCVSTPQSCANHHCRAGTVCQVVDGFPKCVSDPQSCASHHCSVGTICQVADGLPICVSIPQSCANYHCRSGTLCQVVNGFPRCVSSPQSCANYHCRVGTVCQVVDGFPKCVSIPQSCANHHCSVGTICQVVDGLPRCVSTPQSCANYHCRAGTLCQVVDGFPRCVSTPQSCANYHCRVGTVCQIVDGFPKCVSIPQSCASHHCSVGTICQVVDGLPRCVSTPQSCASHHCSVGTICQVVDGLPRCVSTPQSCANYHCRAGTLCQVVDGFPRCVSTPQSCASHHCSVGTVCQVVDGLPRCVSTPQSCSSHHCSVGTICQVVDGLPRCVSTPQSCANYHCSVGTVCQVVDGLPRCVSTPQSCANHHCSVGTICQVVDGLPRCVSTPQSCANYHCSVGTACQVVDGLPRCVSTPQSCANYHCSVGTVCQVVDGLPRCVSTPQSCANYHCSVGTVCQVVDGLPRCVSIPQSCANHPCNVGTICHVVDGLPRCVGIPKTCANHRCKEGTICNVVDGTPRCVHVSGSCRSTHCKQGTVCQVINGWPRCVQAGQPCRTIHCSTGMTCVVVDGVPKCVPVFPTQSACWASGQPHYHTFDGRSYDFQGTCAYTVVKTCKPNSKLPFFHVFTKSQKSSNTPFSFVSQVSFTVYSFNITMVKYEYGLVRVNQLRSRLPISLHNGKLSLYHRGGQLVIETDFGLNLYYDWNYYLVVKATAAFQGHVCGLCGNYNGDPNDDFVTSSGGLATDPMEFGKSWKVEDGEGACSHGCHGKCWRCSPELTARYRGEAFCGLMAKHKDGPFHPCHPLLNYRPYVDNCVSDLCSFDGYKQILCRALKTYADACQREGAAILDWRKQAGCPLSCPENSHYMACGSACPATCSNFDAPEKCHLPCMETCECNPGYVLDSGRCIPRERCGCIYQGQLYAPSEQFWDDQYCHRLCLCRTQDRRVVCQGSQCGERAACRVDNGIRSCYPMNYSTCSTLGQLHYVTFDGLHYDFYGTCVYRLTELCSRRTNFTHFQVLVQHEGDGPKDPSATKVIEVNVYGMTIIVRRKKVLLNGLLINLPYNIEHNKVSLYHQGWDIVIKADFGFTLAFDGSNNIRLTVPGTYTGLLCGLCGNFNGDPDDDMQNRRGVSIPTPEAFGRTWKVRDIPGCTEVEKKECTDIRTVELAQRKGKECGILLDENGPFRGCHSKVSPKLYFRDCVFDYCSTRDNRNVICRIVSSYAAACQAAGAKIDEWRSTSFCRPDCPANSHYEVCASNCPVTCRSLFDQTVCTTQCHEGCECNRGFVLSGDRCVPISQCGCIHQAFYYRVGESFYPNGFCKEQCVCHIGGIMQCQPSSCGPHAECRVVDGVQTCHSLMARTGTCHVFGDPHYLTFDGLTFDIQSNCTYTLIRSCTHKHSTPSFSVNVENERRSRGKVSVTKAVSIIVYQHTFTMMREKRGFVLVNDAARSLPFHLVGSGVRVYYHGDNIILQTDFGLYISFDQFYHLAVTVPHSFQRQVCGLCGNYNGQRMDDFSTPTGDRASSIQALVTSWQVDKSTVCTQDCGALVCGSCNESRKASYVHNSQCGILQAPYGPFSACYSTINPTIFFSNCVHDLCKARGNRVILCRSIHSYVTACQAAGININPWRTQQFCPMKCPANSHYELCAKACPNSCREAASITQCPQTCAEGCECNKGYFMAEYRCVPISLCRCFYNGTWFKVGVMVMTAECKEQCICRRKGRVVCKPYQCSTGRSCVLSNGKWDCVRQEGHCTIAHGDVFTTYDGVSGKVPSVGSYEISSLINTTSLYWFRVVVQLQKCPTCPTPVVVSAIVFFQKLIVRVNQEGLAWVNENPTRLPAQPSKEVSLSLTQGVVTVRFRSDIRVLLGANGEATVVLSGLLSTKVHRACGNFNGIGADDLQLPNGTVANTIGEVLSYWRVRTTSPQGPGKSHP</sequence>
<evidence type="ECO:0000256" key="6">
    <source>
        <dbReference type="ARBA" id="ARBA00023180"/>
    </source>
</evidence>
<keyword evidence="6" id="KW-0325">Glycoprotein</keyword>
<proteinExistence type="predicted"/>
<dbReference type="RefSeq" id="XP_054854868.1">
    <property type="nucleotide sequence ID" value="XM_054998893.1"/>
</dbReference>
<evidence type="ECO:0000256" key="4">
    <source>
        <dbReference type="ARBA" id="ARBA00023136"/>
    </source>
</evidence>
<name>A0AA97LG61_EUBMA</name>
<keyword evidence="5" id="KW-1015">Disulfide bond</keyword>
<dbReference type="SMART" id="SM00832">
    <property type="entry name" value="C8"/>
    <property type="match status" value="3"/>
</dbReference>
<dbReference type="Pfam" id="PF00094">
    <property type="entry name" value="VWD"/>
    <property type="match status" value="4"/>
</dbReference>
<dbReference type="GO" id="GO:0016020">
    <property type="term" value="C:membrane"/>
    <property type="evidence" value="ECO:0007669"/>
    <property type="project" value="UniProtKB-SubCell"/>
</dbReference>
<dbReference type="KEGG" id="emc:129342935"/>
<dbReference type="PANTHER" id="PTHR46160:SF9">
    <property type="entry name" value="PROTEIN PRY2-RELATED"/>
    <property type="match status" value="1"/>
</dbReference>
<evidence type="ECO:0000313" key="8">
    <source>
        <dbReference type="Proteomes" id="UP001190640"/>
    </source>
</evidence>
<accession>A0AA97LG61</accession>
<feature type="domain" description="VWFD" evidence="7">
    <location>
        <begin position="1324"/>
        <end position="1504"/>
    </location>
</feature>
<evidence type="ECO:0000256" key="1">
    <source>
        <dbReference type="ARBA" id="ARBA00004370"/>
    </source>
</evidence>
<reference evidence="9" key="1">
    <citation type="submission" date="2025-08" db="UniProtKB">
        <authorList>
            <consortium name="RefSeq"/>
        </authorList>
    </citation>
    <scope>IDENTIFICATION</scope>
    <source>
        <tissue evidence="9">Blood</tissue>
    </source>
</reference>
<protein>
    <submittedName>
        <fullName evidence="9">IgGFc-binding protein-like</fullName>
    </submittedName>
</protein>
<keyword evidence="3" id="KW-0677">Repeat</keyword>
<dbReference type="Proteomes" id="UP001190640">
    <property type="component" value="Chromosome 15"/>
</dbReference>
<organism evidence="8 9">
    <name type="scientific">Eublepharis macularius</name>
    <name type="common">Leopard gecko</name>
    <name type="synonym">Cyrtodactylus macularius</name>
    <dbReference type="NCBI Taxonomy" id="481883"/>
    <lineage>
        <taxon>Eukaryota</taxon>
        <taxon>Metazoa</taxon>
        <taxon>Chordata</taxon>
        <taxon>Craniata</taxon>
        <taxon>Vertebrata</taxon>
        <taxon>Euteleostomi</taxon>
        <taxon>Lepidosauria</taxon>
        <taxon>Squamata</taxon>
        <taxon>Bifurcata</taxon>
        <taxon>Gekkota</taxon>
        <taxon>Eublepharidae</taxon>
        <taxon>Eublepharinae</taxon>
        <taxon>Eublepharis</taxon>
    </lineage>
</organism>
<dbReference type="InterPro" id="IPR025615">
    <property type="entry name" value="TILa_dom"/>
</dbReference>
<dbReference type="InterPro" id="IPR001846">
    <property type="entry name" value="VWF_type-D"/>
</dbReference>
<dbReference type="InterPro" id="IPR003645">
    <property type="entry name" value="Fol_N"/>
</dbReference>
<keyword evidence="2" id="KW-0732">Signal</keyword>
<dbReference type="InterPro" id="IPR014853">
    <property type="entry name" value="VWF/SSPO/ZAN-like_Cys-rich_dom"/>
</dbReference>
<evidence type="ECO:0000256" key="2">
    <source>
        <dbReference type="ARBA" id="ARBA00022729"/>
    </source>
</evidence>
<feature type="domain" description="VWFD" evidence="7">
    <location>
        <begin position="2488"/>
        <end position="2662"/>
    </location>
</feature>
<dbReference type="Pfam" id="PF12714">
    <property type="entry name" value="TILa"/>
    <property type="match status" value="2"/>
</dbReference>
<comment type="subcellular location">
    <subcellularLocation>
        <location evidence="1">Membrane</location>
    </subcellularLocation>
</comment>
<dbReference type="CDD" id="cd19941">
    <property type="entry name" value="TIL"/>
    <property type="match status" value="3"/>
</dbReference>
<dbReference type="Pfam" id="PF01826">
    <property type="entry name" value="TIL"/>
    <property type="match status" value="3"/>
</dbReference>
<keyword evidence="4" id="KW-0472">Membrane</keyword>
<evidence type="ECO:0000256" key="3">
    <source>
        <dbReference type="ARBA" id="ARBA00022737"/>
    </source>
</evidence>
<dbReference type="InterPro" id="IPR036084">
    <property type="entry name" value="Ser_inhib-like_sf"/>
</dbReference>
<dbReference type="InterPro" id="IPR052749">
    <property type="entry name" value="Alpha-tectorin"/>
</dbReference>
<dbReference type="PANTHER" id="PTHR46160">
    <property type="entry name" value="ALPHA-TECTORIN-RELATED"/>
    <property type="match status" value="1"/>
</dbReference>
<evidence type="ECO:0000256" key="5">
    <source>
        <dbReference type="ARBA" id="ARBA00023157"/>
    </source>
</evidence>
<dbReference type="Gene3D" id="2.10.25.10">
    <property type="entry name" value="Laminin"/>
    <property type="match status" value="3"/>
</dbReference>
<dbReference type="GeneID" id="129342935"/>
<feature type="domain" description="VWFD" evidence="7">
    <location>
        <begin position="1715"/>
        <end position="1891"/>
    </location>
</feature>
<evidence type="ECO:0000313" key="9">
    <source>
        <dbReference type="RefSeq" id="XP_054854868.1"/>
    </source>
</evidence>
<feature type="domain" description="VWFD" evidence="7">
    <location>
        <begin position="2101"/>
        <end position="2280"/>
    </location>
</feature>
<dbReference type="Pfam" id="PF08742">
    <property type="entry name" value="C8"/>
    <property type="match status" value="3"/>
</dbReference>
<evidence type="ECO:0000259" key="7">
    <source>
        <dbReference type="PROSITE" id="PS51233"/>
    </source>
</evidence>
<dbReference type="SMART" id="SM00274">
    <property type="entry name" value="FOLN"/>
    <property type="match status" value="49"/>
</dbReference>
<dbReference type="InterPro" id="IPR002919">
    <property type="entry name" value="TIL_dom"/>
</dbReference>
<dbReference type="FunFam" id="2.10.25.10:FF:000055">
    <property type="entry name" value="alpha-tectorin isoform X1"/>
    <property type="match status" value="3"/>
</dbReference>
<dbReference type="PROSITE" id="PS51233">
    <property type="entry name" value="VWFD"/>
    <property type="match status" value="4"/>
</dbReference>